<feature type="region of interest" description="Disordered" evidence="12">
    <location>
        <begin position="141"/>
        <end position="162"/>
    </location>
</feature>
<dbReference type="GO" id="GO:0003677">
    <property type="term" value="F:DNA binding"/>
    <property type="evidence" value="ECO:0007669"/>
    <property type="project" value="UniProtKB-KW"/>
</dbReference>
<dbReference type="InterPro" id="IPR050331">
    <property type="entry name" value="Zinc_finger"/>
</dbReference>
<name>A0A4W5NJ46_9TELE</name>
<feature type="compositionally biased region" description="Polar residues" evidence="12">
    <location>
        <begin position="437"/>
        <end position="448"/>
    </location>
</feature>
<feature type="domain" description="C2H2-type" evidence="13">
    <location>
        <begin position="577"/>
        <end position="604"/>
    </location>
</feature>
<dbReference type="PANTHER" id="PTHR16515:SF49">
    <property type="entry name" value="GASTRULA ZINC FINGER PROTEIN XLCGF49.1-LIKE-RELATED"/>
    <property type="match status" value="1"/>
</dbReference>
<dbReference type="GO" id="GO:0008270">
    <property type="term" value="F:zinc ion binding"/>
    <property type="evidence" value="ECO:0007669"/>
    <property type="project" value="UniProtKB-KW"/>
</dbReference>
<keyword evidence="9" id="KW-0539">Nucleus</keyword>
<dbReference type="PROSITE" id="PS50157">
    <property type="entry name" value="ZINC_FINGER_C2H2_2"/>
    <property type="match status" value="2"/>
</dbReference>
<keyword evidence="15" id="KW-1185">Reference proteome</keyword>
<dbReference type="Ensembl" id="ENSHHUT00000051763.1">
    <property type="protein sequence ID" value="ENSHHUP00000049968.1"/>
    <property type="gene ID" value="ENSHHUG00000030162.1"/>
</dbReference>
<comment type="subcellular location">
    <subcellularLocation>
        <location evidence="1">Nucleus</location>
    </subcellularLocation>
</comment>
<dbReference type="Gene3D" id="3.30.160.60">
    <property type="entry name" value="Classic Zinc Finger"/>
    <property type="match status" value="2"/>
</dbReference>
<protein>
    <recommendedName>
        <fullName evidence="13">C2H2-type domain-containing protein</fullName>
    </recommendedName>
</protein>
<proteinExistence type="predicted"/>
<feature type="domain" description="C2H2-type" evidence="13">
    <location>
        <begin position="605"/>
        <end position="632"/>
    </location>
</feature>
<dbReference type="FunFam" id="3.30.160.60:FF:000621">
    <property type="entry name" value="FLT3-interacting zinc finger 1"/>
    <property type="match status" value="1"/>
</dbReference>
<dbReference type="InterPro" id="IPR036236">
    <property type="entry name" value="Znf_C2H2_sf"/>
</dbReference>
<evidence type="ECO:0000256" key="10">
    <source>
        <dbReference type="PROSITE-ProRule" id="PRU00042"/>
    </source>
</evidence>
<reference evidence="14" key="2">
    <citation type="submission" date="2025-08" db="UniProtKB">
        <authorList>
            <consortium name="Ensembl"/>
        </authorList>
    </citation>
    <scope>IDENTIFICATION</scope>
</reference>
<keyword evidence="3" id="KW-0677">Repeat</keyword>
<reference evidence="15" key="1">
    <citation type="submission" date="2018-06" db="EMBL/GenBank/DDBJ databases">
        <title>Genome assembly of Danube salmon.</title>
        <authorList>
            <person name="Macqueen D.J."/>
            <person name="Gundappa M.K."/>
        </authorList>
    </citation>
    <scope>NUCLEOTIDE SEQUENCE [LARGE SCALE GENOMIC DNA]</scope>
</reference>
<feature type="compositionally biased region" description="Polar residues" evidence="12">
    <location>
        <begin position="528"/>
        <end position="539"/>
    </location>
</feature>
<evidence type="ECO:0000256" key="9">
    <source>
        <dbReference type="ARBA" id="ARBA00023242"/>
    </source>
</evidence>
<organism evidence="14 15">
    <name type="scientific">Hucho hucho</name>
    <name type="common">huchen</name>
    <dbReference type="NCBI Taxonomy" id="62062"/>
    <lineage>
        <taxon>Eukaryota</taxon>
        <taxon>Metazoa</taxon>
        <taxon>Chordata</taxon>
        <taxon>Craniata</taxon>
        <taxon>Vertebrata</taxon>
        <taxon>Euteleostomi</taxon>
        <taxon>Actinopterygii</taxon>
        <taxon>Neopterygii</taxon>
        <taxon>Teleostei</taxon>
        <taxon>Protacanthopterygii</taxon>
        <taxon>Salmoniformes</taxon>
        <taxon>Salmonidae</taxon>
        <taxon>Salmoninae</taxon>
        <taxon>Hucho</taxon>
    </lineage>
</organism>
<dbReference type="GeneTree" id="ENSGT01150000287027"/>
<dbReference type="AlphaFoldDB" id="A0A4W5NJ46"/>
<evidence type="ECO:0000256" key="11">
    <source>
        <dbReference type="SAM" id="Coils"/>
    </source>
</evidence>
<feature type="region of interest" description="Disordered" evidence="12">
    <location>
        <begin position="360"/>
        <end position="379"/>
    </location>
</feature>
<feature type="region of interest" description="Disordered" evidence="12">
    <location>
        <begin position="528"/>
        <end position="547"/>
    </location>
</feature>
<dbReference type="Proteomes" id="UP000314982">
    <property type="component" value="Unassembled WGS sequence"/>
</dbReference>
<evidence type="ECO:0000256" key="12">
    <source>
        <dbReference type="SAM" id="MobiDB-lite"/>
    </source>
</evidence>
<evidence type="ECO:0000313" key="15">
    <source>
        <dbReference type="Proteomes" id="UP000314982"/>
    </source>
</evidence>
<feature type="region of interest" description="Disordered" evidence="12">
    <location>
        <begin position="386"/>
        <end position="483"/>
    </location>
</feature>
<feature type="coiled-coil region" evidence="11">
    <location>
        <begin position="41"/>
        <end position="68"/>
    </location>
</feature>
<dbReference type="SMART" id="SM00355">
    <property type="entry name" value="ZnF_C2H2"/>
    <property type="match status" value="2"/>
</dbReference>
<dbReference type="PANTHER" id="PTHR16515">
    <property type="entry name" value="PR DOMAIN ZINC FINGER PROTEIN"/>
    <property type="match status" value="1"/>
</dbReference>
<dbReference type="PROSITE" id="PS00028">
    <property type="entry name" value="ZINC_FINGER_C2H2_1"/>
    <property type="match status" value="2"/>
</dbReference>
<keyword evidence="11" id="KW-0175">Coiled coil</keyword>
<feature type="compositionally biased region" description="Low complexity" evidence="12">
    <location>
        <begin position="471"/>
        <end position="483"/>
    </location>
</feature>
<keyword evidence="4 10" id="KW-0863">Zinc-finger</keyword>
<feature type="compositionally biased region" description="Basic and acidic residues" evidence="12">
    <location>
        <begin position="423"/>
        <end position="433"/>
    </location>
</feature>
<keyword evidence="2" id="KW-0479">Metal-binding</keyword>
<feature type="compositionally biased region" description="Polar residues" evidence="12">
    <location>
        <begin position="386"/>
        <end position="396"/>
    </location>
</feature>
<dbReference type="GO" id="GO:0010468">
    <property type="term" value="P:regulation of gene expression"/>
    <property type="evidence" value="ECO:0007669"/>
    <property type="project" value="TreeGrafter"/>
</dbReference>
<evidence type="ECO:0000256" key="8">
    <source>
        <dbReference type="ARBA" id="ARBA00023163"/>
    </source>
</evidence>
<reference evidence="14" key="3">
    <citation type="submission" date="2025-09" db="UniProtKB">
        <authorList>
            <consortium name="Ensembl"/>
        </authorList>
    </citation>
    <scope>IDENTIFICATION</scope>
</reference>
<evidence type="ECO:0000256" key="7">
    <source>
        <dbReference type="ARBA" id="ARBA00023125"/>
    </source>
</evidence>
<evidence type="ECO:0000256" key="6">
    <source>
        <dbReference type="ARBA" id="ARBA00023015"/>
    </source>
</evidence>
<evidence type="ECO:0000256" key="2">
    <source>
        <dbReference type="ARBA" id="ARBA00022723"/>
    </source>
</evidence>
<sequence>MADCMVFHTQIASIMEVLANSAVAEICKLVDDDYAVFRLEITQSQKENRTLRRKLQLLELKVARERAERTIRERVLSSRPSSVKILDRYRGMARGEGHLTGGYRSFVKPAGLNTWRDDQPIAIDEGSGTSTQDVIVIESADAEAAGPGVNQEGTEREEDPRHRDIQTVATEGHFRAATPQPRTSLGITEEEEGPEVLLVKEEGCEEGLGNVEGTMVMEDNQTTPPPEPTEEPAEQHRTTHSLTESEDMEDGKPDLLLVKEETIEDGPESIDLLSGLKMGEQGDWLEANRGDWTAILNSQTQTGGAKGLRDNINEQARTRGDIVESAVHESLLTSGVAGGRDWTSEVASHKAWPQIRTLDQEPSLFLPESEPGPNYEGQRLHHTEHNQWTGGLNNLSPGGHQRNRGSSQGSSLQPRPFFSQSQCRDEAGPRADRPSCSYDTNTTVSMMNSAGLPGLQPSQRVVGDPPGGSLTGSLSSPSGSRLMPGDWVHRRSGPGPGSSLPQLPHGYPSSTDRVRMGVHHKRYLASNTAQNPNNTQTMARGQGGSSKTNHLRVVAPASTSSGVVGRPSIRTDADKPYTCPTCGRRFAKASYVKMHQTVHTKEKPFKCKLCYKSFSFLTNLIRHRSVHNGEKS</sequence>
<feature type="region of interest" description="Disordered" evidence="12">
    <location>
        <begin position="217"/>
        <end position="250"/>
    </location>
</feature>
<evidence type="ECO:0000313" key="14">
    <source>
        <dbReference type="Ensembl" id="ENSHHUP00000049968.1"/>
    </source>
</evidence>
<keyword evidence="7" id="KW-0238">DNA-binding</keyword>
<evidence type="ECO:0000256" key="4">
    <source>
        <dbReference type="ARBA" id="ARBA00022771"/>
    </source>
</evidence>
<dbReference type="InterPro" id="IPR013087">
    <property type="entry name" value="Znf_C2H2_type"/>
</dbReference>
<dbReference type="Pfam" id="PF00096">
    <property type="entry name" value="zf-C2H2"/>
    <property type="match status" value="2"/>
</dbReference>
<keyword evidence="5" id="KW-0862">Zinc</keyword>
<evidence type="ECO:0000256" key="1">
    <source>
        <dbReference type="ARBA" id="ARBA00004123"/>
    </source>
</evidence>
<keyword evidence="6" id="KW-0805">Transcription regulation</keyword>
<dbReference type="GO" id="GO:0005634">
    <property type="term" value="C:nucleus"/>
    <property type="evidence" value="ECO:0007669"/>
    <property type="project" value="UniProtKB-SubCell"/>
</dbReference>
<evidence type="ECO:0000256" key="5">
    <source>
        <dbReference type="ARBA" id="ARBA00022833"/>
    </source>
</evidence>
<dbReference type="SUPFAM" id="SSF57667">
    <property type="entry name" value="beta-beta-alpha zinc fingers"/>
    <property type="match status" value="1"/>
</dbReference>
<evidence type="ECO:0000259" key="13">
    <source>
        <dbReference type="PROSITE" id="PS50157"/>
    </source>
</evidence>
<evidence type="ECO:0000256" key="3">
    <source>
        <dbReference type="ARBA" id="ARBA00022737"/>
    </source>
</evidence>
<feature type="compositionally biased region" description="Polar residues" evidence="12">
    <location>
        <begin position="404"/>
        <end position="422"/>
    </location>
</feature>
<dbReference type="FunFam" id="3.30.160.60:FF:000646">
    <property type="entry name" value="Myeloid zinc finger 1"/>
    <property type="match status" value="1"/>
</dbReference>
<accession>A0A4W5NJ46</accession>
<keyword evidence="8" id="KW-0804">Transcription</keyword>